<comment type="caution">
    <text evidence="1">The sequence shown here is derived from an EMBL/GenBank/DDBJ whole genome shotgun (WGS) entry which is preliminary data.</text>
</comment>
<name>I4I1P1_MICAE</name>
<proteinExistence type="predicted"/>
<reference evidence="1 2" key="1">
    <citation type="submission" date="2012-04" db="EMBL/GenBank/DDBJ databases">
        <authorList>
            <person name="Genoscope - CEA"/>
        </authorList>
    </citation>
    <scope>NUCLEOTIDE SEQUENCE [LARGE SCALE GENOMIC DNA]</scope>
    <source>
        <strain evidence="1 2">9809</strain>
    </source>
</reference>
<gene>
    <name evidence="1" type="ORF">MICAH_4940006</name>
</gene>
<evidence type="ECO:0000313" key="1">
    <source>
        <dbReference type="EMBL" id="CCI28215.1"/>
    </source>
</evidence>
<protein>
    <submittedName>
        <fullName evidence="1">Uncharacterized protein</fullName>
    </submittedName>
</protein>
<evidence type="ECO:0000313" key="2">
    <source>
        <dbReference type="Proteomes" id="UP000004775"/>
    </source>
</evidence>
<organism evidence="1 2">
    <name type="scientific">Microcystis aeruginosa PCC 9809</name>
    <dbReference type="NCBI Taxonomy" id="1160285"/>
    <lineage>
        <taxon>Bacteria</taxon>
        <taxon>Bacillati</taxon>
        <taxon>Cyanobacteriota</taxon>
        <taxon>Cyanophyceae</taxon>
        <taxon>Oscillatoriophycideae</taxon>
        <taxon>Chroococcales</taxon>
        <taxon>Microcystaceae</taxon>
        <taxon>Microcystis</taxon>
    </lineage>
</organism>
<accession>I4I1P1</accession>
<sequence>MVMEVNNISALQHYTSKLSTIKVFYIKYHFVAEQPIYDYG</sequence>
<dbReference type="AlphaFoldDB" id="I4I1P1"/>
<dbReference type="HOGENOM" id="CLU_3292453_0_0_3"/>
<dbReference type="Proteomes" id="UP000004775">
    <property type="component" value="Unassembled WGS sequence"/>
</dbReference>
<dbReference type="EMBL" id="CAIO01000439">
    <property type="protein sequence ID" value="CCI28215.1"/>
    <property type="molecule type" value="Genomic_DNA"/>
</dbReference>